<dbReference type="EMBL" id="ML979137">
    <property type="protein sequence ID" value="KAF1914630.1"/>
    <property type="molecule type" value="Genomic_DNA"/>
</dbReference>
<accession>A0A6A5QIF7</accession>
<protein>
    <submittedName>
        <fullName evidence="2">Uncharacterized protein</fullName>
    </submittedName>
</protein>
<feature type="region of interest" description="Disordered" evidence="1">
    <location>
        <begin position="70"/>
        <end position="92"/>
    </location>
</feature>
<dbReference type="Proteomes" id="UP000800096">
    <property type="component" value="Unassembled WGS sequence"/>
</dbReference>
<sequence length="92" mass="10000">MRILGVTAMSLAWTVKGRFEHSGRARQQACPTASAPVPAAMLCVVVQSGITVKSSASSSLLLLHGQNARRRHSIAHRHDPHSLSPPTRRRLQ</sequence>
<gene>
    <name evidence="2" type="ORF">BDU57DRAFT_299575</name>
</gene>
<organism evidence="2 3">
    <name type="scientific">Ampelomyces quisqualis</name>
    <name type="common">Powdery mildew agent</name>
    <dbReference type="NCBI Taxonomy" id="50730"/>
    <lineage>
        <taxon>Eukaryota</taxon>
        <taxon>Fungi</taxon>
        <taxon>Dikarya</taxon>
        <taxon>Ascomycota</taxon>
        <taxon>Pezizomycotina</taxon>
        <taxon>Dothideomycetes</taxon>
        <taxon>Pleosporomycetidae</taxon>
        <taxon>Pleosporales</taxon>
        <taxon>Pleosporineae</taxon>
        <taxon>Phaeosphaeriaceae</taxon>
        <taxon>Ampelomyces</taxon>
    </lineage>
</organism>
<evidence type="ECO:0000313" key="2">
    <source>
        <dbReference type="EMBL" id="KAF1914630.1"/>
    </source>
</evidence>
<name>A0A6A5QIF7_AMPQU</name>
<evidence type="ECO:0000313" key="3">
    <source>
        <dbReference type="Proteomes" id="UP000800096"/>
    </source>
</evidence>
<evidence type="ECO:0000256" key="1">
    <source>
        <dbReference type="SAM" id="MobiDB-lite"/>
    </source>
</evidence>
<dbReference type="AlphaFoldDB" id="A0A6A5QIF7"/>
<reference evidence="2" key="1">
    <citation type="journal article" date="2020" name="Stud. Mycol.">
        <title>101 Dothideomycetes genomes: a test case for predicting lifestyles and emergence of pathogens.</title>
        <authorList>
            <person name="Haridas S."/>
            <person name="Albert R."/>
            <person name="Binder M."/>
            <person name="Bloem J."/>
            <person name="Labutti K."/>
            <person name="Salamov A."/>
            <person name="Andreopoulos B."/>
            <person name="Baker S."/>
            <person name="Barry K."/>
            <person name="Bills G."/>
            <person name="Bluhm B."/>
            <person name="Cannon C."/>
            <person name="Castanera R."/>
            <person name="Culley D."/>
            <person name="Daum C."/>
            <person name="Ezra D."/>
            <person name="Gonzalez J."/>
            <person name="Henrissat B."/>
            <person name="Kuo A."/>
            <person name="Liang C."/>
            <person name="Lipzen A."/>
            <person name="Lutzoni F."/>
            <person name="Magnuson J."/>
            <person name="Mondo S."/>
            <person name="Nolan M."/>
            <person name="Ohm R."/>
            <person name="Pangilinan J."/>
            <person name="Park H.-J."/>
            <person name="Ramirez L."/>
            <person name="Alfaro M."/>
            <person name="Sun H."/>
            <person name="Tritt A."/>
            <person name="Yoshinaga Y."/>
            <person name="Zwiers L.-H."/>
            <person name="Turgeon B."/>
            <person name="Goodwin S."/>
            <person name="Spatafora J."/>
            <person name="Crous P."/>
            <person name="Grigoriev I."/>
        </authorList>
    </citation>
    <scope>NUCLEOTIDE SEQUENCE</scope>
    <source>
        <strain evidence="2">HMLAC05119</strain>
    </source>
</reference>
<proteinExistence type="predicted"/>
<keyword evidence="3" id="KW-1185">Reference proteome</keyword>